<dbReference type="GO" id="GO:0005789">
    <property type="term" value="C:endoplasmic reticulum membrane"/>
    <property type="evidence" value="ECO:0007669"/>
    <property type="project" value="UniProtKB-SubCell"/>
</dbReference>
<evidence type="ECO:0000256" key="6">
    <source>
        <dbReference type="ARBA" id="ARBA00023136"/>
    </source>
</evidence>
<proteinExistence type="inferred from homology"/>
<comment type="function">
    <text evidence="7">May be involved in the degradation of misfolded endoplasmic reticulum (ER) luminal proteins.</text>
</comment>
<feature type="region of interest" description="Disordered" evidence="8">
    <location>
        <begin position="230"/>
        <end position="252"/>
    </location>
</feature>
<dbReference type="STRING" id="1314790.A0A1Y1YJ58"/>
<keyword evidence="10" id="KW-1185">Reference proteome</keyword>
<dbReference type="PANTHER" id="PTHR11009">
    <property type="entry name" value="DER1-LIKE PROTEIN, DERLIN"/>
    <property type="match status" value="1"/>
</dbReference>
<feature type="transmembrane region" description="Helical" evidence="7">
    <location>
        <begin position="145"/>
        <end position="168"/>
    </location>
</feature>
<dbReference type="Pfam" id="PF04511">
    <property type="entry name" value="DER1"/>
    <property type="match status" value="1"/>
</dbReference>
<dbReference type="InterPro" id="IPR007599">
    <property type="entry name" value="DER1"/>
</dbReference>
<evidence type="ECO:0000256" key="3">
    <source>
        <dbReference type="ARBA" id="ARBA00022692"/>
    </source>
</evidence>
<keyword evidence="6 7" id="KW-0472">Membrane</keyword>
<feature type="transmembrane region" description="Helical" evidence="7">
    <location>
        <begin position="20"/>
        <end position="39"/>
    </location>
</feature>
<dbReference type="AlphaFoldDB" id="A0A1Y1YJ58"/>
<protein>
    <recommendedName>
        <fullName evidence="7">Derlin</fullName>
    </recommendedName>
</protein>
<dbReference type="InParanoid" id="A0A1Y1YJ58"/>
<feature type="transmembrane region" description="Helical" evidence="7">
    <location>
        <begin position="174"/>
        <end position="191"/>
    </location>
</feature>
<name>A0A1Y1YJ58_9FUNG</name>
<dbReference type="InterPro" id="IPR035952">
    <property type="entry name" value="Rhomboid-like_sf"/>
</dbReference>
<feature type="transmembrane region" description="Helical" evidence="7">
    <location>
        <begin position="60"/>
        <end position="81"/>
    </location>
</feature>
<evidence type="ECO:0000313" key="10">
    <source>
        <dbReference type="Proteomes" id="UP000193498"/>
    </source>
</evidence>
<comment type="subcellular location">
    <subcellularLocation>
        <location evidence="1 7">Endoplasmic reticulum membrane</location>
        <topology evidence="1 7">Multi-pass membrane protein</topology>
    </subcellularLocation>
</comment>
<evidence type="ECO:0000256" key="8">
    <source>
        <dbReference type="SAM" id="MobiDB-lite"/>
    </source>
</evidence>
<organism evidence="9 10">
    <name type="scientific">Basidiobolus meristosporus CBS 931.73</name>
    <dbReference type="NCBI Taxonomy" id="1314790"/>
    <lineage>
        <taxon>Eukaryota</taxon>
        <taxon>Fungi</taxon>
        <taxon>Fungi incertae sedis</taxon>
        <taxon>Zoopagomycota</taxon>
        <taxon>Entomophthoromycotina</taxon>
        <taxon>Basidiobolomycetes</taxon>
        <taxon>Basidiobolales</taxon>
        <taxon>Basidiobolaceae</taxon>
        <taxon>Basidiobolus</taxon>
    </lineage>
</organism>
<comment type="caution">
    <text evidence="9">The sequence shown here is derived from an EMBL/GenBank/DDBJ whole genome shotgun (WGS) entry which is preliminary data.</text>
</comment>
<keyword evidence="4 7" id="KW-0256">Endoplasmic reticulum</keyword>
<evidence type="ECO:0000256" key="1">
    <source>
        <dbReference type="ARBA" id="ARBA00004477"/>
    </source>
</evidence>
<evidence type="ECO:0000256" key="7">
    <source>
        <dbReference type="RuleBase" id="RU363059"/>
    </source>
</evidence>
<feature type="transmembrane region" description="Helical" evidence="7">
    <location>
        <begin position="101"/>
        <end position="124"/>
    </location>
</feature>
<evidence type="ECO:0000256" key="4">
    <source>
        <dbReference type="ARBA" id="ARBA00022824"/>
    </source>
</evidence>
<comment type="similarity">
    <text evidence="2 7">Belongs to the derlin family.</text>
</comment>
<dbReference type="GO" id="GO:0006950">
    <property type="term" value="P:response to stress"/>
    <property type="evidence" value="ECO:0007669"/>
    <property type="project" value="UniProtKB-ARBA"/>
</dbReference>
<keyword evidence="5 7" id="KW-1133">Transmembrane helix</keyword>
<dbReference type="EMBL" id="MCFE01000124">
    <property type="protein sequence ID" value="ORX97893.1"/>
    <property type="molecule type" value="Genomic_DNA"/>
</dbReference>
<evidence type="ECO:0000256" key="2">
    <source>
        <dbReference type="ARBA" id="ARBA00008917"/>
    </source>
</evidence>
<sequence>MNNPQQHEIVQWFYSNPFCTRWLFATYSALSILGGLGLISKQSVYYDFTTVLGQFQFWRVATCFFNYELSISAIFQLYFLYTYSKQLETSPVFLGRTADYLYFLIVTMTFSIVSATVFYNPYLLSQSLIMSIVFLWSRHYKDVNVSFFFSLRFKGAYLPYVLMIYELLSRNGSIPYADIIGFFSAYLYHYLHDIYPSTGGVNYLKTPQFIANFFPAVAATSNSGVYFQPGTARGQPQTTSGYTWGKGRRLGN</sequence>
<reference evidence="9 10" key="1">
    <citation type="submission" date="2016-07" db="EMBL/GenBank/DDBJ databases">
        <title>Pervasive Adenine N6-methylation of Active Genes in Fungi.</title>
        <authorList>
            <consortium name="DOE Joint Genome Institute"/>
            <person name="Mondo S.J."/>
            <person name="Dannebaum R.O."/>
            <person name="Kuo R.C."/>
            <person name="Labutti K."/>
            <person name="Haridas S."/>
            <person name="Kuo A."/>
            <person name="Salamov A."/>
            <person name="Ahrendt S.R."/>
            <person name="Lipzen A."/>
            <person name="Sullivan W."/>
            <person name="Andreopoulos W.B."/>
            <person name="Clum A."/>
            <person name="Lindquist E."/>
            <person name="Daum C."/>
            <person name="Ramamoorthy G.K."/>
            <person name="Gryganskyi A."/>
            <person name="Culley D."/>
            <person name="Magnuson J.K."/>
            <person name="James T.Y."/>
            <person name="O'Malley M.A."/>
            <person name="Stajich J.E."/>
            <person name="Spatafora J.W."/>
            <person name="Visel A."/>
            <person name="Grigoriev I.V."/>
        </authorList>
    </citation>
    <scope>NUCLEOTIDE SEQUENCE [LARGE SCALE GENOMIC DNA]</scope>
    <source>
        <strain evidence="9 10">CBS 931.73</strain>
    </source>
</reference>
<evidence type="ECO:0000256" key="5">
    <source>
        <dbReference type="ARBA" id="ARBA00022989"/>
    </source>
</evidence>
<accession>A0A1Y1YJ58</accession>
<keyword evidence="3 7" id="KW-0812">Transmembrane</keyword>
<dbReference type="Proteomes" id="UP000193498">
    <property type="component" value="Unassembled WGS sequence"/>
</dbReference>
<dbReference type="FunCoup" id="A0A1Y1YJ58">
    <property type="interactions" value="8"/>
</dbReference>
<dbReference type="OrthoDB" id="1716531at2759"/>
<gene>
    <name evidence="9" type="ORF">K493DRAFT_258545</name>
</gene>
<evidence type="ECO:0000313" key="9">
    <source>
        <dbReference type="EMBL" id="ORX97893.1"/>
    </source>
</evidence>
<dbReference type="SUPFAM" id="SSF144091">
    <property type="entry name" value="Rhomboid-like"/>
    <property type="match status" value="1"/>
</dbReference>